<dbReference type="InterPro" id="IPR029058">
    <property type="entry name" value="AB_hydrolase_fold"/>
</dbReference>
<dbReference type="Proteomes" id="UP000182660">
    <property type="component" value="Unassembled WGS sequence"/>
</dbReference>
<evidence type="ECO:0000313" key="5">
    <source>
        <dbReference type="EMBL" id="SGY86768.1"/>
    </source>
</evidence>
<keyword evidence="2" id="KW-0812">Transmembrane</keyword>
<evidence type="ECO:0000256" key="1">
    <source>
        <dbReference type="ARBA" id="ARBA00004141"/>
    </source>
</evidence>
<protein>
    <recommendedName>
        <fullName evidence="9">DUF726 domain-containing protein</fullName>
    </recommendedName>
</protein>
<dbReference type="Pfam" id="PF05277">
    <property type="entry name" value="DUF726"/>
    <property type="match status" value="1"/>
</dbReference>
<name>A0A1K9Z0H4_9GAMM</name>
<dbReference type="AlphaFoldDB" id="A0A1K9Z0H4"/>
<evidence type="ECO:0000313" key="6">
    <source>
        <dbReference type="EMBL" id="SGY90205.1"/>
    </source>
</evidence>
<evidence type="ECO:0000256" key="2">
    <source>
        <dbReference type="ARBA" id="ARBA00022692"/>
    </source>
</evidence>
<reference evidence="5 7" key="1">
    <citation type="submission" date="2016-11" db="EMBL/GenBank/DDBJ databases">
        <authorList>
            <person name="Klemetsen T."/>
        </authorList>
    </citation>
    <scope>NUCLEOTIDE SEQUENCE [LARGE SCALE GENOMIC DNA]</scope>
    <source>
        <strain evidence="5">MT 2528</strain>
    </source>
</reference>
<organism evidence="6 8">
    <name type="scientific">Moritella viscosa</name>
    <dbReference type="NCBI Taxonomy" id="80854"/>
    <lineage>
        <taxon>Bacteria</taxon>
        <taxon>Pseudomonadati</taxon>
        <taxon>Pseudomonadota</taxon>
        <taxon>Gammaproteobacteria</taxon>
        <taxon>Alteromonadales</taxon>
        <taxon>Moritellaceae</taxon>
        <taxon>Moritella</taxon>
    </lineage>
</organism>
<reference evidence="6 8" key="2">
    <citation type="submission" date="2016-11" db="EMBL/GenBank/DDBJ databases">
        <authorList>
            <person name="Jaros S."/>
            <person name="Januszkiewicz K."/>
            <person name="Wedrychowicz H."/>
        </authorList>
    </citation>
    <scope>NUCLEOTIDE SEQUENCE [LARGE SCALE GENOMIC DNA]</scope>
    <source>
        <strain evidence="6">NVI 5450</strain>
    </source>
</reference>
<comment type="subcellular location">
    <subcellularLocation>
        <location evidence="1">Membrane</location>
        <topology evidence="1">Multi-pass membrane protein</topology>
    </subcellularLocation>
</comment>
<evidence type="ECO:0008006" key="9">
    <source>
        <dbReference type="Google" id="ProtNLM"/>
    </source>
</evidence>
<dbReference type="InterPro" id="IPR007941">
    <property type="entry name" value="DUF726"/>
</dbReference>
<dbReference type="EMBL" id="FPLD01000036">
    <property type="protein sequence ID" value="SGY90205.1"/>
    <property type="molecule type" value="Genomic_DNA"/>
</dbReference>
<evidence type="ECO:0000256" key="3">
    <source>
        <dbReference type="ARBA" id="ARBA00022989"/>
    </source>
</evidence>
<dbReference type="EMBL" id="FPLJ01000031">
    <property type="protein sequence ID" value="SGY86768.1"/>
    <property type="molecule type" value="Genomic_DNA"/>
</dbReference>
<evidence type="ECO:0000313" key="7">
    <source>
        <dbReference type="Proteomes" id="UP000182660"/>
    </source>
</evidence>
<dbReference type="GeneID" id="61294848"/>
<keyword evidence="7" id="KW-1185">Reference proteome</keyword>
<dbReference type="RefSeq" id="WP_075471307.1">
    <property type="nucleotide sequence ID" value="NZ_CAWQZC010000046.1"/>
</dbReference>
<keyword evidence="4" id="KW-0472">Membrane</keyword>
<dbReference type="PANTHER" id="PTHR17920:SF3">
    <property type="entry name" value="TRANSMEMBRANE AND COILED-COIL DOMAIN-CONTAINING PROTEIN 4"/>
    <property type="match status" value="1"/>
</dbReference>
<keyword evidence="3" id="KW-1133">Transmembrane helix</keyword>
<proteinExistence type="predicted"/>
<dbReference type="Proteomes" id="UP000183794">
    <property type="component" value="Unassembled WGS sequence"/>
</dbReference>
<dbReference type="OrthoDB" id="5862408at2"/>
<evidence type="ECO:0000313" key="8">
    <source>
        <dbReference type="Proteomes" id="UP000183794"/>
    </source>
</evidence>
<sequence>MTSLFENTLNIAKDIEPNDVLVSQVLDQIKGLLPAHGYTEFIVRESSSITLATVREGESPCILVINGYLSKEGRDMSDWLSVVDELYPKNKIIHVRWNAGNVTDIALDDSNITGDVKDTDADKWLAAATLARDMSPADFAALVGEIVTDKFVGHWKKSFNETLHAGHDLAKAIQDDEQLQDAILMGYSLGAVVVCQALNNLDANKVTACYLLAGAVSAEAEQWTPILEKHTDLRLINCYSDNDDVLKSAYGAGTILDHKPAGLTEIENSNTKQVVNLNVTEYSPGHMNFKNEKVGKALASIFKP</sequence>
<dbReference type="SUPFAM" id="SSF53474">
    <property type="entry name" value="alpha/beta-Hydrolases"/>
    <property type="match status" value="1"/>
</dbReference>
<dbReference type="Gene3D" id="3.40.50.1820">
    <property type="entry name" value="alpha/beta hydrolase"/>
    <property type="match status" value="1"/>
</dbReference>
<evidence type="ECO:0000256" key="4">
    <source>
        <dbReference type="ARBA" id="ARBA00023136"/>
    </source>
</evidence>
<gene>
    <name evidence="5" type="ORF">MT2528_1120</name>
    <name evidence="6" type="ORF">NVI5450_1090</name>
</gene>
<accession>A0A1K9Z0H4</accession>
<dbReference type="GO" id="GO:0016020">
    <property type="term" value="C:membrane"/>
    <property type="evidence" value="ECO:0007669"/>
    <property type="project" value="UniProtKB-SubCell"/>
</dbReference>
<dbReference type="PANTHER" id="PTHR17920">
    <property type="entry name" value="TRANSMEMBRANE AND COILED-COIL DOMAIN-CONTAINING PROTEIN 4 TMCO4"/>
    <property type="match status" value="1"/>
</dbReference>